<organism evidence="3 4">
    <name type="scientific">Pendulispora rubella</name>
    <dbReference type="NCBI Taxonomy" id="2741070"/>
    <lineage>
        <taxon>Bacteria</taxon>
        <taxon>Pseudomonadati</taxon>
        <taxon>Myxococcota</taxon>
        <taxon>Myxococcia</taxon>
        <taxon>Myxococcales</taxon>
        <taxon>Sorangiineae</taxon>
        <taxon>Pendulisporaceae</taxon>
        <taxon>Pendulispora</taxon>
    </lineage>
</organism>
<reference evidence="3" key="1">
    <citation type="submission" date="2021-12" db="EMBL/GenBank/DDBJ databases">
        <title>Discovery of the Pendulisporaceae a myxobacterial family with distinct sporulation behavior and unique specialized metabolism.</title>
        <authorList>
            <person name="Garcia R."/>
            <person name="Popoff A."/>
            <person name="Bader C.D."/>
            <person name="Loehr J."/>
            <person name="Walesch S."/>
            <person name="Walt C."/>
            <person name="Boldt J."/>
            <person name="Bunk B."/>
            <person name="Haeckl F.J.F.P.J."/>
            <person name="Gunesch A.P."/>
            <person name="Birkelbach J."/>
            <person name="Nuebel U."/>
            <person name="Pietschmann T."/>
            <person name="Bach T."/>
            <person name="Mueller R."/>
        </authorList>
    </citation>
    <scope>NUCLEOTIDE SEQUENCE</scope>
    <source>
        <strain evidence="3">MSr11367</strain>
    </source>
</reference>
<feature type="domain" description="Peptidase S1" evidence="2">
    <location>
        <begin position="43"/>
        <end position="260"/>
    </location>
</feature>
<evidence type="ECO:0000256" key="1">
    <source>
        <dbReference type="ARBA" id="ARBA00023157"/>
    </source>
</evidence>
<evidence type="ECO:0000313" key="4">
    <source>
        <dbReference type="Proteomes" id="UP001374803"/>
    </source>
</evidence>
<dbReference type="Pfam" id="PF00089">
    <property type="entry name" value="Trypsin"/>
    <property type="match status" value="1"/>
</dbReference>
<sequence length="260" mass="27429">MIEYRVVVRAMSLIGTGLFLFGCSGADFTAPEEGAAESVQSPIIHGSPDTHDGVVGTYTGSSLCTGTIVSTKGNTGYVLTAAHCCESDSPPKQVRIGADFRAAKVYTVKKYLAHASYTGSAGSSYDFCMVSFDDGDGNMKVIPALPPELDNVKVGDTLDAVGYGRTESEPHGSSNLALKRLHVTYDVKAFRSSGLKADFDAREGGTCEGDSGGPDLVTIDGKTYVHGVHSTVDTYDCNNTSTSGVVSKVNPWIQDFISRN</sequence>
<dbReference type="InterPro" id="IPR018114">
    <property type="entry name" value="TRYPSIN_HIS"/>
</dbReference>
<dbReference type="PANTHER" id="PTHR24276:SF97">
    <property type="entry name" value="GH13245P2-RELATED"/>
    <property type="match status" value="1"/>
</dbReference>
<dbReference type="SMART" id="SM00020">
    <property type="entry name" value="Tryp_SPc"/>
    <property type="match status" value="1"/>
</dbReference>
<dbReference type="EC" id="3.4.21.-" evidence="3"/>
<gene>
    <name evidence="3" type="ORF">LVJ94_32430</name>
</gene>
<dbReference type="PROSITE" id="PS00134">
    <property type="entry name" value="TRYPSIN_HIS"/>
    <property type="match status" value="1"/>
</dbReference>
<keyword evidence="1" id="KW-1015">Disulfide bond</keyword>
<dbReference type="PROSITE" id="PS51257">
    <property type="entry name" value="PROKAR_LIPOPROTEIN"/>
    <property type="match status" value="1"/>
</dbReference>
<keyword evidence="4" id="KW-1185">Reference proteome</keyword>
<proteinExistence type="predicted"/>
<dbReference type="GO" id="GO:0016787">
    <property type="term" value="F:hydrolase activity"/>
    <property type="evidence" value="ECO:0007669"/>
    <property type="project" value="UniProtKB-KW"/>
</dbReference>
<dbReference type="InterPro" id="IPR043504">
    <property type="entry name" value="Peptidase_S1_PA_chymotrypsin"/>
</dbReference>
<dbReference type="InterPro" id="IPR001254">
    <property type="entry name" value="Trypsin_dom"/>
</dbReference>
<dbReference type="SUPFAM" id="SSF50494">
    <property type="entry name" value="Trypsin-like serine proteases"/>
    <property type="match status" value="1"/>
</dbReference>
<dbReference type="RefSeq" id="WP_394831229.1">
    <property type="nucleotide sequence ID" value="NZ_CP089929.1"/>
</dbReference>
<dbReference type="InterPro" id="IPR009003">
    <property type="entry name" value="Peptidase_S1_PA"/>
</dbReference>
<name>A0ABZ2KU65_9BACT</name>
<dbReference type="PROSITE" id="PS50240">
    <property type="entry name" value="TRYPSIN_DOM"/>
    <property type="match status" value="1"/>
</dbReference>
<dbReference type="PANTHER" id="PTHR24276">
    <property type="entry name" value="POLYSERASE-RELATED"/>
    <property type="match status" value="1"/>
</dbReference>
<dbReference type="Gene3D" id="2.40.10.10">
    <property type="entry name" value="Trypsin-like serine proteases"/>
    <property type="match status" value="1"/>
</dbReference>
<dbReference type="Proteomes" id="UP001374803">
    <property type="component" value="Chromosome"/>
</dbReference>
<keyword evidence="3" id="KW-0378">Hydrolase</keyword>
<dbReference type="InterPro" id="IPR050430">
    <property type="entry name" value="Peptidase_S1"/>
</dbReference>
<evidence type="ECO:0000259" key="2">
    <source>
        <dbReference type="PROSITE" id="PS50240"/>
    </source>
</evidence>
<evidence type="ECO:0000313" key="3">
    <source>
        <dbReference type="EMBL" id="WXB01615.1"/>
    </source>
</evidence>
<dbReference type="EMBL" id="CP089983">
    <property type="protein sequence ID" value="WXB01615.1"/>
    <property type="molecule type" value="Genomic_DNA"/>
</dbReference>
<protein>
    <submittedName>
        <fullName evidence="3">Trypsin-like serine protease</fullName>
        <ecNumber evidence="3">3.4.21.-</ecNumber>
    </submittedName>
</protein>
<accession>A0ABZ2KU65</accession>